<protein>
    <recommendedName>
        <fullName evidence="3 9">3-deoxy-D-manno-octulosonic acid transferase</fullName>
        <shortName evidence="9">Kdo transferase</shortName>
        <ecNumber evidence="2 9">2.4.99.12</ecNumber>
    </recommendedName>
    <alternativeName>
        <fullName evidence="5 9">Lipid IV(A) 3-deoxy-D-manno-octulosonic acid transferase</fullName>
    </alternativeName>
</protein>
<evidence type="ECO:0000256" key="5">
    <source>
        <dbReference type="ARBA" id="ARBA00031445"/>
    </source>
</evidence>
<evidence type="ECO:0000256" key="8">
    <source>
        <dbReference type="PIRSR" id="PIRSR639901-2"/>
    </source>
</evidence>
<evidence type="ECO:0000256" key="4">
    <source>
        <dbReference type="ARBA" id="ARBA00022679"/>
    </source>
</evidence>
<dbReference type="Proteomes" id="UP000192042">
    <property type="component" value="Chromosome I"/>
</dbReference>
<evidence type="ECO:0000256" key="9">
    <source>
        <dbReference type="RuleBase" id="RU365103"/>
    </source>
</evidence>
<keyword evidence="9" id="KW-1003">Cell membrane</keyword>
<dbReference type="PANTHER" id="PTHR42755:SF1">
    <property type="entry name" value="3-DEOXY-D-MANNO-OCTULOSONIC ACID TRANSFERASE, MITOCHONDRIAL-RELATED"/>
    <property type="match status" value="1"/>
</dbReference>
<dbReference type="InterPro" id="IPR039901">
    <property type="entry name" value="Kdotransferase"/>
</dbReference>
<comment type="function">
    <text evidence="9">Involved in lipopolysaccharide (LPS) biosynthesis. Catalyzes the transfer of 3-deoxy-D-manno-octulosonate (Kdo) residue(s) from CMP-Kdo to lipid IV(A), the tetraacyldisaccharide-1,4'-bisphosphate precursor of lipid A.</text>
</comment>
<evidence type="ECO:0000256" key="7">
    <source>
        <dbReference type="PIRSR" id="PIRSR639901-1"/>
    </source>
</evidence>
<evidence type="ECO:0000313" key="11">
    <source>
        <dbReference type="EMBL" id="SLM46183.1"/>
    </source>
</evidence>
<comment type="similarity">
    <text evidence="9">Belongs to the glycosyltransferase group 1 family.</text>
</comment>
<dbReference type="AlphaFoldDB" id="A0A1W1I011"/>
<keyword evidence="11" id="KW-0328">Glycosyltransferase</keyword>
<dbReference type="PANTHER" id="PTHR42755">
    <property type="entry name" value="3-DEOXY-MANNO-OCTULOSONATE CYTIDYLYLTRANSFERASE"/>
    <property type="match status" value="1"/>
</dbReference>
<feature type="site" description="Transition state stabilizer" evidence="8">
    <location>
        <position position="209"/>
    </location>
</feature>
<name>A0A1W1I011_9BACT</name>
<organism evidence="11 12">
    <name type="scientific">Nitrospira japonica</name>
    <dbReference type="NCBI Taxonomy" id="1325564"/>
    <lineage>
        <taxon>Bacteria</taxon>
        <taxon>Pseudomonadati</taxon>
        <taxon>Nitrospirota</taxon>
        <taxon>Nitrospiria</taxon>
        <taxon>Nitrospirales</taxon>
        <taxon>Nitrospiraceae</taxon>
        <taxon>Nitrospira</taxon>
    </lineage>
</organism>
<dbReference type="STRING" id="1325564.NSJP_0011"/>
<comment type="pathway">
    <text evidence="1 9">Bacterial outer membrane biogenesis; LPS core biosynthesis.</text>
</comment>
<dbReference type="InterPro" id="IPR038107">
    <property type="entry name" value="Glycos_transf_N_sf"/>
</dbReference>
<comment type="subcellular location">
    <subcellularLocation>
        <location evidence="9">Cell membrane</location>
    </subcellularLocation>
</comment>
<evidence type="ECO:0000259" key="10">
    <source>
        <dbReference type="Pfam" id="PF04413"/>
    </source>
</evidence>
<evidence type="ECO:0000256" key="3">
    <source>
        <dbReference type="ARBA" id="ARBA00019077"/>
    </source>
</evidence>
<dbReference type="GO" id="GO:0009245">
    <property type="term" value="P:lipid A biosynthetic process"/>
    <property type="evidence" value="ECO:0007669"/>
    <property type="project" value="TreeGrafter"/>
</dbReference>
<dbReference type="GO" id="GO:0009244">
    <property type="term" value="P:lipopolysaccharide core region biosynthetic process"/>
    <property type="evidence" value="ECO:0007669"/>
    <property type="project" value="UniProtKB-UniRule"/>
</dbReference>
<comment type="catalytic activity">
    <reaction evidence="6 9">
        <text>lipid IVA (E. coli) + CMP-3-deoxy-beta-D-manno-octulosonate = alpha-Kdo-(2-&gt;6)-lipid IVA (E. coli) + CMP + H(+)</text>
        <dbReference type="Rhea" id="RHEA:28066"/>
        <dbReference type="ChEBI" id="CHEBI:15378"/>
        <dbReference type="ChEBI" id="CHEBI:58603"/>
        <dbReference type="ChEBI" id="CHEBI:60364"/>
        <dbReference type="ChEBI" id="CHEBI:60377"/>
        <dbReference type="ChEBI" id="CHEBI:85987"/>
        <dbReference type="EC" id="2.4.99.12"/>
    </reaction>
</comment>
<gene>
    <name evidence="11" type="primary">waaA</name>
    <name evidence="11" type="ORF">NSJP_0011</name>
</gene>
<dbReference type="KEGG" id="nja:NSJP_0011"/>
<feature type="domain" description="3-deoxy-D-manno-octulosonic-acid transferase N-terminal" evidence="10">
    <location>
        <begin position="30"/>
        <end position="212"/>
    </location>
</feature>
<feature type="site" description="Transition state stabilizer" evidence="8">
    <location>
        <position position="129"/>
    </location>
</feature>
<dbReference type="InterPro" id="IPR007507">
    <property type="entry name" value="Glycos_transf_N"/>
</dbReference>
<dbReference type="Gene3D" id="3.40.50.2000">
    <property type="entry name" value="Glycogen Phosphorylase B"/>
    <property type="match status" value="1"/>
</dbReference>
<feature type="active site" description="Proton acceptor" evidence="7">
    <location>
        <position position="59"/>
    </location>
</feature>
<dbReference type="SUPFAM" id="SSF53756">
    <property type="entry name" value="UDP-Glycosyltransferase/glycogen phosphorylase"/>
    <property type="match status" value="1"/>
</dbReference>
<dbReference type="GO" id="GO:0043842">
    <property type="term" value="F:Kdo transferase activity"/>
    <property type="evidence" value="ECO:0007669"/>
    <property type="project" value="UniProtKB-EC"/>
</dbReference>
<dbReference type="EMBL" id="LT828648">
    <property type="protein sequence ID" value="SLM46183.1"/>
    <property type="molecule type" value="Genomic_DNA"/>
</dbReference>
<keyword evidence="12" id="KW-1185">Reference proteome</keyword>
<dbReference type="UniPathway" id="UPA00958"/>
<dbReference type="Pfam" id="PF04413">
    <property type="entry name" value="Glycos_transf_N"/>
    <property type="match status" value="1"/>
</dbReference>
<evidence type="ECO:0000256" key="6">
    <source>
        <dbReference type="ARBA" id="ARBA00049183"/>
    </source>
</evidence>
<evidence type="ECO:0000256" key="2">
    <source>
        <dbReference type="ARBA" id="ARBA00012621"/>
    </source>
</evidence>
<reference evidence="11 12" key="1">
    <citation type="submission" date="2017-03" db="EMBL/GenBank/DDBJ databases">
        <authorList>
            <person name="Afonso C.L."/>
            <person name="Miller P.J."/>
            <person name="Scott M.A."/>
            <person name="Spackman E."/>
            <person name="Goraichik I."/>
            <person name="Dimitrov K.M."/>
            <person name="Suarez D.L."/>
            <person name="Swayne D.E."/>
        </authorList>
    </citation>
    <scope>NUCLEOTIDE SEQUENCE [LARGE SCALE GENOMIC DNA]</scope>
    <source>
        <strain evidence="11">Genome sequencing of Nitrospira japonica strain NJ11</strain>
    </source>
</reference>
<proteinExistence type="inferred from homology"/>
<evidence type="ECO:0000313" key="12">
    <source>
        <dbReference type="Proteomes" id="UP000192042"/>
    </source>
</evidence>
<dbReference type="GO" id="GO:0005886">
    <property type="term" value="C:plasma membrane"/>
    <property type="evidence" value="ECO:0007669"/>
    <property type="project" value="UniProtKB-SubCell"/>
</dbReference>
<dbReference type="EC" id="2.4.99.12" evidence="2 9"/>
<dbReference type="FunFam" id="3.40.50.11720:FF:000001">
    <property type="entry name" value="3-deoxy-D-manno-octulosonic acid transferase"/>
    <property type="match status" value="1"/>
</dbReference>
<dbReference type="Gene3D" id="3.40.50.11720">
    <property type="entry name" value="3-Deoxy-D-manno-octulosonic-acid transferase, N-terminal domain"/>
    <property type="match status" value="1"/>
</dbReference>
<keyword evidence="4 9" id="KW-0808">Transferase</keyword>
<sequence>MWYFLYNAVLLLATPVILCLLLAKKRCRRGLPQRFGFARPPIRPDERPLVWIHAVSLGEVVAVTPLVKELHRRHPDYRFAVSTVTETGREAVEQRLRGVAEHCYAPLDFPWVVSCMIRHLRPVLYLFVETELWPNLLRSLHRSGIPTVLVNGRLSSRSFARQQWEPVRSFYRSMLETLSLCLMQSDRDAERIIALGADAKVVKRTGNIKFDQPAPESVDSRSVRSSLGLRDGEQLIVAGSTHPGEEEALVDAYRSLAEHHPSLLLLLAPRHIERAEQVEAMVRARGVSVRRRTAMKADRNETWSGPRVILLDSRGELATLYREAVVAFVGGTLVPVGGHNLLEPALWGKPVLFGPYTDHCAEIAGFLLQAGGGVRVTGEELAKRIGELLDRPDEGARIGVAARSVVEQNRGALKATVDAVDDVLRAAVGTRRPAPAPDSLPLMAGR</sequence>
<keyword evidence="9" id="KW-0448">Lipopolysaccharide biosynthesis</keyword>
<evidence type="ECO:0000256" key="1">
    <source>
        <dbReference type="ARBA" id="ARBA00004713"/>
    </source>
</evidence>
<keyword evidence="9" id="KW-0472">Membrane</keyword>
<accession>A0A1W1I011</accession>